<evidence type="ECO:0000256" key="1">
    <source>
        <dbReference type="ARBA" id="ARBA00008520"/>
    </source>
</evidence>
<sequence length="634" mass="68251">MIRISFLLIIVALCVVNAIVLLDHPIADQAPPSLPQVNSSTPHCLGCDASTAKALYGRDLERRSGHIEPTPDTSYDVNGRGTVRVLVPRDRYEAPNSATLLRTQQAWAQASGLSIQWVPMASGTTYQDYLTVVLEMCNQTVASFTRSSSVQTSDYAPIDLVWIDAASGGILSDCLIDMWGWDSTLGGGHNSVILNGGVVPAVNNRTKRLVSLPAEADFGLMYYNLDILNRYGFSEPPKDLAEFETQLTTIIQAEHSLENYGLCGITSEYSATEGLTVNAIEWIRLGGGSILSSSLNNVTVATTASAQILVRVASWVTSNLIDPRDLSSTSDADAVNRFLDGKAVFLRSWTGVIRSLRASSSFNWGVMPMIPLENSGGVNPSVVGGWWLGVSRAAANPAAAIRVVKYLTSLGYQRMNTINGGANWMIPTYPSLMNGKICGRWTFVSMIDPQFLSSPNITSTIPSDVSVVNTIGSDVANLVQNVNITLRPALATSNLYAALSYQVSTTVNSVLLGQIWVVDALGTLDTSLRVLLGQSLLNAPNITNIDSSLNNGTTTGRGHASPSWLKTQLGGLLLVVALTCAGAALYKRKMMLQRKRKSDGFTELKEETEGPKNVEVAGIVEMVNVERTQKQTLV</sequence>
<comment type="similarity">
    <text evidence="1">Belongs to the bacterial solute-binding protein 1 family.</text>
</comment>
<protein>
    <submittedName>
        <fullName evidence="6">Uncharacterized protein</fullName>
    </submittedName>
</protein>
<dbReference type="AlphaFoldDB" id="A0A507C2Q9"/>
<gene>
    <name evidence="6" type="ORF">SmJEL517_g04984</name>
</gene>
<accession>A0A507C2Q9</accession>
<keyword evidence="3 5" id="KW-0732">Signal</keyword>
<organism evidence="6 7">
    <name type="scientific">Synchytrium microbalum</name>
    <dbReference type="NCBI Taxonomy" id="1806994"/>
    <lineage>
        <taxon>Eukaryota</taxon>
        <taxon>Fungi</taxon>
        <taxon>Fungi incertae sedis</taxon>
        <taxon>Chytridiomycota</taxon>
        <taxon>Chytridiomycota incertae sedis</taxon>
        <taxon>Chytridiomycetes</taxon>
        <taxon>Synchytriales</taxon>
        <taxon>Synchytriaceae</taxon>
        <taxon>Synchytrium</taxon>
    </lineage>
</organism>
<name>A0A507C2Q9_9FUNG</name>
<keyword evidence="4" id="KW-1133">Transmembrane helix</keyword>
<proteinExistence type="inferred from homology"/>
<evidence type="ECO:0000313" key="6">
    <source>
        <dbReference type="EMBL" id="TPX31793.1"/>
    </source>
</evidence>
<dbReference type="Proteomes" id="UP000319731">
    <property type="component" value="Unassembled WGS sequence"/>
</dbReference>
<dbReference type="RefSeq" id="XP_031023136.1">
    <property type="nucleotide sequence ID" value="XM_031170912.1"/>
</dbReference>
<feature type="chain" id="PRO_5021442003" evidence="5">
    <location>
        <begin position="19"/>
        <end position="634"/>
    </location>
</feature>
<comment type="caution">
    <text evidence="6">The sequence shown here is derived from an EMBL/GenBank/DDBJ whole genome shotgun (WGS) entry which is preliminary data.</text>
</comment>
<reference evidence="6 7" key="1">
    <citation type="journal article" date="2019" name="Sci. Rep.">
        <title>Comparative genomics of chytrid fungi reveal insights into the obligate biotrophic and pathogenic lifestyle of Synchytrium endobioticum.</title>
        <authorList>
            <person name="van de Vossenberg B.T.L.H."/>
            <person name="Warris S."/>
            <person name="Nguyen H.D.T."/>
            <person name="van Gent-Pelzer M.P.E."/>
            <person name="Joly D.L."/>
            <person name="van de Geest H.C."/>
            <person name="Bonants P.J.M."/>
            <person name="Smith D.S."/>
            <person name="Levesque C.A."/>
            <person name="van der Lee T.A.J."/>
        </authorList>
    </citation>
    <scope>NUCLEOTIDE SEQUENCE [LARGE SCALE GENOMIC DNA]</scope>
    <source>
        <strain evidence="6 7">JEL517</strain>
    </source>
</reference>
<keyword evidence="7" id="KW-1185">Reference proteome</keyword>
<feature type="transmembrane region" description="Helical" evidence="4">
    <location>
        <begin position="569"/>
        <end position="586"/>
    </location>
</feature>
<evidence type="ECO:0000256" key="2">
    <source>
        <dbReference type="ARBA" id="ARBA00022448"/>
    </source>
</evidence>
<dbReference type="Pfam" id="PF13416">
    <property type="entry name" value="SBP_bac_8"/>
    <property type="match status" value="1"/>
</dbReference>
<dbReference type="PANTHER" id="PTHR43649:SF34">
    <property type="entry name" value="ABC TRANSPORTER PERIPLASMIC-BINDING PROTEIN YCJN-RELATED"/>
    <property type="match status" value="1"/>
</dbReference>
<dbReference type="GeneID" id="42006209"/>
<dbReference type="SUPFAM" id="SSF53850">
    <property type="entry name" value="Periplasmic binding protein-like II"/>
    <property type="match status" value="1"/>
</dbReference>
<keyword evidence="4" id="KW-0812">Transmembrane</keyword>
<evidence type="ECO:0000256" key="4">
    <source>
        <dbReference type="SAM" id="Phobius"/>
    </source>
</evidence>
<evidence type="ECO:0000256" key="3">
    <source>
        <dbReference type="ARBA" id="ARBA00022729"/>
    </source>
</evidence>
<dbReference type="InterPro" id="IPR006059">
    <property type="entry name" value="SBP"/>
</dbReference>
<dbReference type="InterPro" id="IPR050490">
    <property type="entry name" value="Bact_solute-bd_prot1"/>
</dbReference>
<dbReference type="EMBL" id="QEAO01000039">
    <property type="protein sequence ID" value="TPX31793.1"/>
    <property type="molecule type" value="Genomic_DNA"/>
</dbReference>
<evidence type="ECO:0000313" key="7">
    <source>
        <dbReference type="Proteomes" id="UP000319731"/>
    </source>
</evidence>
<keyword evidence="2" id="KW-0813">Transport</keyword>
<dbReference type="OrthoDB" id="2118873at2759"/>
<dbReference type="Gene3D" id="3.40.190.10">
    <property type="entry name" value="Periplasmic binding protein-like II"/>
    <property type="match status" value="2"/>
</dbReference>
<dbReference type="STRING" id="1806994.A0A507C2Q9"/>
<evidence type="ECO:0000256" key="5">
    <source>
        <dbReference type="SAM" id="SignalP"/>
    </source>
</evidence>
<feature type="signal peptide" evidence="5">
    <location>
        <begin position="1"/>
        <end position="18"/>
    </location>
</feature>
<keyword evidence="4" id="KW-0472">Membrane</keyword>
<dbReference type="PANTHER" id="PTHR43649">
    <property type="entry name" value="ARABINOSE-BINDING PROTEIN-RELATED"/>
    <property type="match status" value="1"/>
</dbReference>